<sequence length="115" mass="11987">MRHLLLTALALTALSTTSTHAQDVNPHINYAGEGGARVTTGGIDFWQGGEPPRKYRVLGTIVDRRGAGRFAGTAIGSKGVAKQVRALGGDAVLVVSQLPAGDEIATTMTVVKYVN</sequence>
<accession>A0ABV7X726</accession>
<keyword evidence="1" id="KW-0732">Signal</keyword>
<dbReference type="EMBL" id="JBHRXV010000001">
    <property type="protein sequence ID" value="MFC3711017.1"/>
    <property type="molecule type" value="Genomic_DNA"/>
</dbReference>
<feature type="chain" id="PRO_5045258874" evidence="1">
    <location>
        <begin position="22"/>
        <end position="115"/>
    </location>
</feature>
<evidence type="ECO:0000313" key="3">
    <source>
        <dbReference type="Proteomes" id="UP001595615"/>
    </source>
</evidence>
<dbReference type="RefSeq" id="WP_380855122.1">
    <property type="nucleotide sequence ID" value="NZ_JBHRXV010000001.1"/>
</dbReference>
<evidence type="ECO:0000313" key="2">
    <source>
        <dbReference type="EMBL" id="MFC3711017.1"/>
    </source>
</evidence>
<proteinExistence type="predicted"/>
<protein>
    <submittedName>
        <fullName evidence="2">Uncharacterized protein</fullName>
    </submittedName>
</protein>
<gene>
    <name evidence="2" type="ORF">ACFOMD_00450</name>
</gene>
<evidence type="ECO:0000256" key="1">
    <source>
        <dbReference type="SAM" id="SignalP"/>
    </source>
</evidence>
<name>A0ABV7X726_9SPHN</name>
<organism evidence="2 3">
    <name type="scientific">Sphingoaurantiacus capsulatus</name>
    <dbReference type="NCBI Taxonomy" id="1771310"/>
    <lineage>
        <taxon>Bacteria</taxon>
        <taxon>Pseudomonadati</taxon>
        <taxon>Pseudomonadota</taxon>
        <taxon>Alphaproteobacteria</taxon>
        <taxon>Sphingomonadales</taxon>
        <taxon>Sphingosinicellaceae</taxon>
        <taxon>Sphingoaurantiacus</taxon>
    </lineage>
</organism>
<feature type="signal peptide" evidence="1">
    <location>
        <begin position="1"/>
        <end position="21"/>
    </location>
</feature>
<comment type="caution">
    <text evidence="2">The sequence shown here is derived from an EMBL/GenBank/DDBJ whole genome shotgun (WGS) entry which is preliminary data.</text>
</comment>
<keyword evidence="3" id="KW-1185">Reference proteome</keyword>
<dbReference type="Proteomes" id="UP001595615">
    <property type="component" value="Unassembled WGS sequence"/>
</dbReference>
<reference evidence="3" key="1">
    <citation type="journal article" date="2019" name="Int. J. Syst. Evol. Microbiol.">
        <title>The Global Catalogue of Microorganisms (GCM) 10K type strain sequencing project: providing services to taxonomists for standard genome sequencing and annotation.</title>
        <authorList>
            <consortium name="The Broad Institute Genomics Platform"/>
            <consortium name="The Broad Institute Genome Sequencing Center for Infectious Disease"/>
            <person name="Wu L."/>
            <person name="Ma J."/>
        </authorList>
    </citation>
    <scope>NUCLEOTIDE SEQUENCE [LARGE SCALE GENOMIC DNA]</scope>
    <source>
        <strain evidence="3">KCTC 42644</strain>
    </source>
</reference>